<dbReference type="STRING" id="1293045.H663_18675"/>
<evidence type="ECO:0000313" key="1">
    <source>
        <dbReference type="EMBL" id="PVE44211.1"/>
    </source>
</evidence>
<gene>
    <name evidence="1" type="ORF">H663_001795</name>
</gene>
<keyword evidence="2" id="KW-1185">Reference proteome</keyword>
<dbReference type="AlphaFoldDB" id="A0A2T7UHW8"/>
<proteinExistence type="predicted"/>
<dbReference type="Proteomes" id="UP000037507">
    <property type="component" value="Unassembled WGS sequence"/>
</dbReference>
<organism evidence="1 2">
    <name type="scientific">Limnohabitans planktonicus II-D5</name>
    <dbReference type="NCBI Taxonomy" id="1293045"/>
    <lineage>
        <taxon>Bacteria</taxon>
        <taxon>Pseudomonadati</taxon>
        <taxon>Pseudomonadota</taxon>
        <taxon>Betaproteobacteria</taxon>
        <taxon>Burkholderiales</taxon>
        <taxon>Comamonadaceae</taxon>
        <taxon>Limnohabitans</taxon>
    </lineage>
</organism>
<reference evidence="1" key="1">
    <citation type="submission" date="2017-04" db="EMBL/GenBank/DDBJ databases">
        <title>Unexpected and diverse lifestyles within the genus Limnohabitans.</title>
        <authorList>
            <person name="Kasalicky V."/>
            <person name="Mehrshad M."/>
            <person name="Andrei S.-A."/>
            <person name="Salcher M."/>
            <person name="Kratochvilova H."/>
            <person name="Simek K."/>
            <person name="Ghai R."/>
        </authorList>
    </citation>
    <scope>NUCLEOTIDE SEQUENCE [LARGE SCALE GENOMIC DNA]</scope>
    <source>
        <strain evidence="1">II-D5</strain>
    </source>
</reference>
<sequence>MFWGPRHDCLSLAVGVAVTFMAQTLNTLGFTNACNQPEAQVDAISLSSAYGLYLTLKAVIDDRV</sequence>
<evidence type="ECO:0000313" key="2">
    <source>
        <dbReference type="Proteomes" id="UP000037507"/>
    </source>
</evidence>
<comment type="caution">
    <text evidence="1">The sequence shown here is derived from an EMBL/GenBank/DDBJ whole genome shotgun (WGS) entry which is preliminary data.</text>
</comment>
<accession>A0A2T7UHW8</accession>
<protein>
    <submittedName>
        <fullName evidence="1">Uncharacterized protein</fullName>
    </submittedName>
</protein>
<dbReference type="EMBL" id="LFYT02000002">
    <property type="protein sequence ID" value="PVE44211.1"/>
    <property type="molecule type" value="Genomic_DNA"/>
</dbReference>
<name>A0A2T7UHW8_9BURK</name>